<reference evidence="1" key="1">
    <citation type="submission" date="2014-01" db="EMBL/GenBank/DDBJ databases">
        <title>The genome of the white-rot fungus Pycnoporus cinnabarinus: a basidiomycete model with a versatile arsenal for lignocellulosic biomass breakdown.</title>
        <authorList>
            <person name="Levasseur A."/>
            <person name="Lomascolo A."/>
            <person name="Ruiz-Duenas F.J."/>
            <person name="Uzan E."/>
            <person name="Piumi F."/>
            <person name="Kues U."/>
            <person name="Ram A.F.J."/>
            <person name="Murat C."/>
            <person name="Haon M."/>
            <person name="Benoit I."/>
            <person name="Arfi Y."/>
            <person name="Chevret D."/>
            <person name="Drula E."/>
            <person name="Kwon M.J."/>
            <person name="Gouret P."/>
            <person name="Lesage-Meessen L."/>
            <person name="Lombard V."/>
            <person name="Mariette J."/>
            <person name="Noirot C."/>
            <person name="Park J."/>
            <person name="Patyshakuliyeva A."/>
            <person name="Wieneger R.A.B."/>
            <person name="Wosten H.A.B."/>
            <person name="Martin F."/>
            <person name="Coutinho P.M."/>
            <person name="de Vries R."/>
            <person name="Martinez A.T."/>
            <person name="Klopp C."/>
            <person name="Pontarotti P."/>
            <person name="Henrissat B."/>
            <person name="Record E."/>
        </authorList>
    </citation>
    <scope>NUCLEOTIDE SEQUENCE [LARGE SCALE GENOMIC DNA]</scope>
    <source>
        <strain evidence="1">BRFM137</strain>
    </source>
</reference>
<dbReference type="OrthoDB" id="3264185at2759"/>
<dbReference type="Gene3D" id="3.30.559.10">
    <property type="entry name" value="Chloramphenicol acetyltransferase-like domain"/>
    <property type="match status" value="1"/>
</dbReference>
<dbReference type="AlphaFoldDB" id="A0A060SYB2"/>
<dbReference type="HOGENOM" id="CLU_526946_0_0_1"/>
<protein>
    <recommendedName>
        <fullName evidence="3">Condensation domain-containing protein</fullName>
    </recommendedName>
</protein>
<dbReference type="OMA" id="FRKREPM"/>
<accession>A0A060SYB2</accession>
<name>A0A060SYB2_PYCCI</name>
<dbReference type="STRING" id="5643.A0A060SYB2"/>
<organism evidence="1 2">
    <name type="scientific">Pycnoporus cinnabarinus</name>
    <name type="common">Cinnabar-red polypore</name>
    <name type="synonym">Trametes cinnabarina</name>
    <dbReference type="NCBI Taxonomy" id="5643"/>
    <lineage>
        <taxon>Eukaryota</taxon>
        <taxon>Fungi</taxon>
        <taxon>Dikarya</taxon>
        <taxon>Basidiomycota</taxon>
        <taxon>Agaricomycotina</taxon>
        <taxon>Agaricomycetes</taxon>
        <taxon>Polyporales</taxon>
        <taxon>Polyporaceae</taxon>
        <taxon>Trametes</taxon>
    </lineage>
</organism>
<dbReference type="InterPro" id="IPR023213">
    <property type="entry name" value="CAT-like_dom_sf"/>
</dbReference>
<comment type="caution">
    <text evidence="1">The sequence shown here is derived from an EMBL/GenBank/DDBJ whole genome shotgun (WGS) entry which is preliminary data.</text>
</comment>
<keyword evidence="2" id="KW-1185">Reference proteome</keyword>
<dbReference type="Proteomes" id="UP000029665">
    <property type="component" value="Unassembled WGS sequence"/>
</dbReference>
<evidence type="ECO:0000313" key="1">
    <source>
        <dbReference type="EMBL" id="CDO77543.1"/>
    </source>
</evidence>
<dbReference type="EMBL" id="CCBP010000457">
    <property type="protein sequence ID" value="CDO77543.1"/>
    <property type="molecule type" value="Genomic_DNA"/>
</dbReference>
<sequence>MILLERSTLLPTSLAHYRWSLVDSTPASGRTFARPLSVAETGFYYDRLFNGTGDMVWRYTVELADPAAQRNAMSVGGMFSEQNVGRTWATLKQYYPLLGSRIEARNDLDAPVFVVAERALSEHLPGEMVVGSISTPEEREEILCRLTRDAPTEDHHVIARVLVLACTAESLGTYELVFKLAHSAGDAASGMTLARSFLDVLSSPPMRVPALAERLEMALPWEALNPTLEMSIPRQRWRRAIGKVTFLNMRRRLSGGHAMPRKTADATYCTPSVTHQLHIRFDLAQSRAFVDFARRHSVTLGATMPVISQMALTRVLHRRYLRGEMSEEEWESRRRQPMHYGGPLNLRPHLDKEWQRKGGLSEIALMVDFYDFTLPSMPTPFGTRRDAGVPRADGAPPFAALLSRARFLYRVRETKRQITRTLEHPLFLEIAQAKHLQVYTRRKRIVLAHWQAVAAGEPLPQSPELATLDPAAPDFVYTGGLSSIGNMAAVLPTNYPLPPDHPLSIKRCCTQLSNADTADSPSTAREAPLGIHSSLATREGAIRIVDNGTYLHSSPMDFFLGNGTTRDHFELILSYDANVYRREDAEEYLRECCGALLYYFGDQDVTARGKL</sequence>
<proteinExistence type="predicted"/>
<evidence type="ECO:0008006" key="3">
    <source>
        <dbReference type="Google" id="ProtNLM"/>
    </source>
</evidence>
<evidence type="ECO:0000313" key="2">
    <source>
        <dbReference type="Proteomes" id="UP000029665"/>
    </source>
</evidence>
<gene>
    <name evidence="1" type="ORF">BN946_scf184912.g42</name>
</gene>